<dbReference type="InterPro" id="IPR049962">
    <property type="entry name" value="THUMP_ThiI"/>
</dbReference>
<keyword evidence="8 19" id="KW-0694">RNA-binding</keyword>
<dbReference type="InterPro" id="IPR054173">
    <property type="entry name" value="ThiI_fer"/>
</dbReference>
<feature type="binding site" evidence="19">
    <location>
        <position position="289"/>
    </location>
    <ligand>
        <name>ATP</name>
        <dbReference type="ChEBI" id="CHEBI:30616"/>
    </ligand>
</feature>
<protein>
    <recommendedName>
        <fullName evidence="15 19">Probable tRNA sulfurtransferase</fullName>
        <ecNumber evidence="14 19">2.8.1.4</ecNumber>
    </recommendedName>
    <alternativeName>
        <fullName evidence="16 19">Sulfur carrier protein ThiS sulfurtransferase</fullName>
    </alternativeName>
    <alternativeName>
        <fullName evidence="17 19">Thiamine biosynthesis protein ThiI</fullName>
    </alternativeName>
    <alternativeName>
        <fullName evidence="18 19">tRNA 4-thiouridine synthase</fullName>
    </alternativeName>
</protein>
<evidence type="ECO:0000256" key="10">
    <source>
        <dbReference type="ARBA" id="ARBA00050570"/>
    </source>
</evidence>
<comment type="caution">
    <text evidence="21">The sequence shown here is derived from an EMBL/GenBank/DDBJ whole genome shotgun (WGS) entry which is preliminary data.</text>
</comment>
<evidence type="ECO:0000256" key="2">
    <source>
        <dbReference type="ARBA" id="ARBA00004948"/>
    </source>
</evidence>
<dbReference type="EC" id="2.8.1.4" evidence="14 19"/>
<dbReference type="CDD" id="cd11716">
    <property type="entry name" value="THUMP_ThiI"/>
    <property type="match status" value="1"/>
</dbReference>
<dbReference type="SUPFAM" id="SSF143437">
    <property type="entry name" value="THUMP domain-like"/>
    <property type="match status" value="1"/>
</dbReference>
<evidence type="ECO:0000256" key="19">
    <source>
        <dbReference type="HAMAP-Rule" id="MF_00021"/>
    </source>
</evidence>
<dbReference type="GO" id="GO:0004810">
    <property type="term" value="F:CCA tRNA nucleotidyltransferase activity"/>
    <property type="evidence" value="ECO:0007669"/>
    <property type="project" value="InterPro"/>
</dbReference>
<keyword evidence="6 19" id="KW-0547">Nucleotide-binding</keyword>
<evidence type="ECO:0000256" key="6">
    <source>
        <dbReference type="ARBA" id="ARBA00022741"/>
    </source>
</evidence>
<dbReference type="CDD" id="cd01712">
    <property type="entry name" value="PPase_ThiI"/>
    <property type="match status" value="1"/>
</dbReference>
<dbReference type="GO" id="GO:0009229">
    <property type="term" value="P:thiamine diphosphate biosynthetic process"/>
    <property type="evidence" value="ECO:0007669"/>
    <property type="project" value="UniProtKB-UniRule"/>
</dbReference>
<evidence type="ECO:0000256" key="12">
    <source>
        <dbReference type="ARBA" id="ARBA00058382"/>
    </source>
</evidence>
<dbReference type="InterPro" id="IPR049961">
    <property type="entry name" value="ThiI_N"/>
</dbReference>
<evidence type="ECO:0000256" key="15">
    <source>
        <dbReference type="ARBA" id="ARBA00071867"/>
    </source>
</evidence>
<evidence type="ECO:0000256" key="8">
    <source>
        <dbReference type="ARBA" id="ARBA00022884"/>
    </source>
</evidence>
<dbReference type="Pfam" id="PF02568">
    <property type="entry name" value="ThiI"/>
    <property type="match status" value="1"/>
</dbReference>
<dbReference type="InterPro" id="IPR020536">
    <property type="entry name" value="ThiI_AANH"/>
</dbReference>
<evidence type="ECO:0000256" key="13">
    <source>
        <dbReference type="ARBA" id="ARBA00061472"/>
    </source>
</evidence>
<feature type="binding site" evidence="19">
    <location>
        <position position="298"/>
    </location>
    <ligand>
        <name>ATP</name>
        <dbReference type="ChEBI" id="CHEBI:30616"/>
    </ligand>
</feature>
<dbReference type="GO" id="GO:0005829">
    <property type="term" value="C:cytosol"/>
    <property type="evidence" value="ECO:0007669"/>
    <property type="project" value="TreeGrafter"/>
</dbReference>
<evidence type="ECO:0000256" key="3">
    <source>
        <dbReference type="ARBA" id="ARBA00022490"/>
    </source>
</evidence>
<dbReference type="Gene3D" id="3.40.50.620">
    <property type="entry name" value="HUPs"/>
    <property type="match status" value="1"/>
</dbReference>
<dbReference type="SMART" id="SM00981">
    <property type="entry name" value="THUMP"/>
    <property type="match status" value="1"/>
</dbReference>
<comment type="catalytic activity">
    <reaction evidence="11 19">
        <text>[ThiS sulfur-carrier protein]-C-terminal Gly-Gly-AMP + S-sulfanyl-L-cysteinyl-[cysteine desulfurase] + AH2 = [ThiS sulfur-carrier protein]-C-terminal-Gly-aminoethanethioate + L-cysteinyl-[cysteine desulfurase] + A + AMP + 2 H(+)</text>
        <dbReference type="Rhea" id="RHEA:43340"/>
        <dbReference type="Rhea" id="RHEA-COMP:12157"/>
        <dbReference type="Rhea" id="RHEA-COMP:12158"/>
        <dbReference type="Rhea" id="RHEA-COMP:12910"/>
        <dbReference type="Rhea" id="RHEA-COMP:19908"/>
        <dbReference type="ChEBI" id="CHEBI:13193"/>
        <dbReference type="ChEBI" id="CHEBI:15378"/>
        <dbReference type="ChEBI" id="CHEBI:17499"/>
        <dbReference type="ChEBI" id="CHEBI:29950"/>
        <dbReference type="ChEBI" id="CHEBI:61963"/>
        <dbReference type="ChEBI" id="CHEBI:90618"/>
        <dbReference type="ChEBI" id="CHEBI:232372"/>
        <dbReference type="ChEBI" id="CHEBI:456215"/>
    </reaction>
</comment>
<dbReference type="PROSITE" id="PS51165">
    <property type="entry name" value="THUMP"/>
    <property type="match status" value="1"/>
</dbReference>
<evidence type="ECO:0000256" key="5">
    <source>
        <dbReference type="ARBA" id="ARBA00022679"/>
    </source>
</evidence>
<evidence type="ECO:0000313" key="21">
    <source>
        <dbReference type="EMBL" id="MDV2885945.1"/>
    </source>
</evidence>
<dbReference type="FunFam" id="3.40.50.620:FF:000053">
    <property type="entry name" value="Probable tRNA sulfurtransferase"/>
    <property type="match status" value="1"/>
</dbReference>
<dbReference type="GO" id="GO:0009228">
    <property type="term" value="P:thiamine biosynthetic process"/>
    <property type="evidence" value="ECO:0007669"/>
    <property type="project" value="UniProtKB-KW"/>
</dbReference>
<dbReference type="PANTHER" id="PTHR43209:SF1">
    <property type="entry name" value="TRNA SULFURTRANSFERASE"/>
    <property type="match status" value="1"/>
</dbReference>
<accession>A0AAJ2U2H7</accession>
<dbReference type="InterPro" id="IPR004114">
    <property type="entry name" value="THUMP_dom"/>
</dbReference>
<dbReference type="GO" id="GO:0005524">
    <property type="term" value="F:ATP binding"/>
    <property type="evidence" value="ECO:0007669"/>
    <property type="project" value="UniProtKB-UniRule"/>
</dbReference>
<keyword evidence="4 19" id="KW-0820">tRNA-binding</keyword>
<evidence type="ECO:0000259" key="20">
    <source>
        <dbReference type="PROSITE" id="PS51165"/>
    </source>
</evidence>
<feature type="domain" description="THUMP" evidence="20">
    <location>
        <begin position="60"/>
        <end position="167"/>
    </location>
</feature>
<dbReference type="InterPro" id="IPR003720">
    <property type="entry name" value="tRNA_STrfase"/>
</dbReference>
<proteinExistence type="inferred from homology"/>
<comment type="subcellular location">
    <subcellularLocation>
        <location evidence="1 19">Cytoplasm</location>
    </subcellularLocation>
</comment>
<evidence type="ECO:0000313" key="22">
    <source>
        <dbReference type="Proteomes" id="UP001285636"/>
    </source>
</evidence>
<feature type="binding site" evidence="19">
    <location>
        <position position="267"/>
    </location>
    <ligand>
        <name>ATP</name>
        <dbReference type="ChEBI" id="CHEBI:30616"/>
    </ligand>
</feature>
<comment type="function">
    <text evidence="12 19">Catalyzes the ATP-dependent transfer of a sulfur to tRNA to produce 4-thiouridine in position 8 of tRNAs, which functions as a near-UV photosensor. Also catalyzes the transfer of sulfur to the sulfur carrier protein ThiS, forming ThiS-thiocarboxylate. This is a step in the synthesis of thiazole, in the thiamine biosynthesis pathway. The sulfur is donated as persulfide by IscS.</text>
</comment>
<keyword evidence="9 19" id="KW-0784">Thiamine biosynthesis</keyword>
<keyword evidence="7 19" id="KW-0067">ATP-binding</keyword>
<dbReference type="EMBL" id="JAWJAY010000002">
    <property type="protein sequence ID" value="MDV2885945.1"/>
    <property type="molecule type" value="Genomic_DNA"/>
</dbReference>
<comment type="pathway">
    <text evidence="2 19">Cofactor biosynthesis; thiamine diphosphate biosynthesis.</text>
</comment>
<evidence type="ECO:0000256" key="18">
    <source>
        <dbReference type="ARBA" id="ARBA00080570"/>
    </source>
</evidence>
<dbReference type="Proteomes" id="UP001285636">
    <property type="component" value="Unassembled WGS sequence"/>
</dbReference>
<comment type="similarity">
    <text evidence="13 19">Belongs to the ThiI family.</text>
</comment>
<evidence type="ECO:0000256" key="17">
    <source>
        <dbReference type="ARBA" id="ARBA00077849"/>
    </source>
</evidence>
<dbReference type="SUPFAM" id="SSF52402">
    <property type="entry name" value="Adenine nucleotide alpha hydrolases-like"/>
    <property type="match status" value="1"/>
</dbReference>
<organism evidence="21 22">
    <name type="scientific">Alkalihalophilus pseudofirmus</name>
    <name type="common">Bacillus pseudofirmus</name>
    <dbReference type="NCBI Taxonomy" id="79885"/>
    <lineage>
        <taxon>Bacteria</taxon>
        <taxon>Bacillati</taxon>
        <taxon>Bacillota</taxon>
        <taxon>Bacilli</taxon>
        <taxon>Bacillales</taxon>
        <taxon>Bacillaceae</taxon>
        <taxon>Alkalihalophilus</taxon>
    </lineage>
</organism>
<feature type="binding site" evidence="19">
    <location>
        <begin position="210"/>
        <end position="211"/>
    </location>
    <ligand>
        <name>ATP</name>
        <dbReference type="ChEBI" id="CHEBI:30616"/>
    </ligand>
</feature>
<evidence type="ECO:0000256" key="9">
    <source>
        <dbReference type="ARBA" id="ARBA00022977"/>
    </source>
</evidence>
<dbReference type="InterPro" id="IPR050102">
    <property type="entry name" value="tRNA_sulfurtransferase_ThiI"/>
</dbReference>
<comment type="catalytic activity">
    <reaction evidence="10 19">
        <text>[ThiI sulfur-carrier protein]-S-sulfanyl-L-cysteine + a uridine in tRNA + 2 reduced [2Fe-2S]-[ferredoxin] + ATP + H(+) = [ThiI sulfur-carrier protein]-L-cysteine + a 4-thiouridine in tRNA + 2 oxidized [2Fe-2S]-[ferredoxin] + AMP + diphosphate</text>
        <dbReference type="Rhea" id="RHEA:24176"/>
        <dbReference type="Rhea" id="RHEA-COMP:10000"/>
        <dbReference type="Rhea" id="RHEA-COMP:10001"/>
        <dbReference type="Rhea" id="RHEA-COMP:13337"/>
        <dbReference type="Rhea" id="RHEA-COMP:13338"/>
        <dbReference type="Rhea" id="RHEA-COMP:13339"/>
        <dbReference type="Rhea" id="RHEA-COMP:13340"/>
        <dbReference type="ChEBI" id="CHEBI:15378"/>
        <dbReference type="ChEBI" id="CHEBI:29950"/>
        <dbReference type="ChEBI" id="CHEBI:30616"/>
        <dbReference type="ChEBI" id="CHEBI:33019"/>
        <dbReference type="ChEBI" id="CHEBI:33737"/>
        <dbReference type="ChEBI" id="CHEBI:33738"/>
        <dbReference type="ChEBI" id="CHEBI:61963"/>
        <dbReference type="ChEBI" id="CHEBI:65315"/>
        <dbReference type="ChEBI" id="CHEBI:136798"/>
        <dbReference type="ChEBI" id="CHEBI:456215"/>
        <dbReference type="EC" id="2.8.1.4"/>
    </reaction>
</comment>
<evidence type="ECO:0000256" key="16">
    <source>
        <dbReference type="ARBA" id="ARBA00075337"/>
    </source>
</evidence>
<dbReference type="PANTHER" id="PTHR43209">
    <property type="entry name" value="TRNA SULFURTRANSFERASE"/>
    <property type="match status" value="1"/>
</dbReference>
<evidence type="ECO:0000256" key="7">
    <source>
        <dbReference type="ARBA" id="ARBA00022840"/>
    </source>
</evidence>
<evidence type="ECO:0000256" key="11">
    <source>
        <dbReference type="ARBA" id="ARBA00052330"/>
    </source>
</evidence>
<dbReference type="InterPro" id="IPR014729">
    <property type="entry name" value="Rossmann-like_a/b/a_fold"/>
</dbReference>
<feature type="binding site" evidence="19">
    <location>
        <begin position="185"/>
        <end position="186"/>
    </location>
    <ligand>
        <name>ATP</name>
        <dbReference type="ChEBI" id="CHEBI:30616"/>
    </ligand>
</feature>
<dbReference type="HAMAP" id="MF_00021">
    <property type="entry name" value="ThiI"/>
    <property type="match status" value="1"/>
</dbReference>
<dbReference type="RefSeq" id="WP_323466890.1">
    <property type="nucleotide sequence ID" value="NZ_CP144224.1"/>
</dbReference>
<gene>
    <name evidence="19 21" type="primary">thiI</name>
    <name evidence="21" type="ORF">RYX45_12215</name>
</gene>
<keyword evidence="3 19" id="KW-0963">Cytoplasm</keyword>
<dbReference type="GO" id="GO:0000049">
    <property type="term" value="F:tRNA binding"/>
    <property type="evidence" value="ECO:0007669"/>
    <property type="project" value="UniProtKB-UniRule"/>
</dbReference>
<keyword evidence="5 19" id="KW-0808">Transferase</keyword>
<dbReference type="GO" id="GO:0140741">
    <property type="term" value="F:tRNA-uracil-4 sulfurtransferase activity"/>
    <property type="evidence" value="ECO:0007669"/>
    <property type="project" value="UniProtKB-EC"/>
</dbReference>
<evidence type="ECO:0000256" key="1">
    <source>
        <dbReference type="ARBA" id="ARBA00004496"/>
    </source>
</evidence>
<dbReference type="GO" id="GO:0002937">
    <property type="term" value="P:tRNA 4-thiouridine biosynthesis"/>
    <property type="evidence" value="ECO:0007669"/>
    <property type="project" value="TreeGrafter"/>
</dbReference>
<name>A0AAJ2U2H7_ALKPS</name>
<dbReference type="Pfam" id="PF02926">
    <property type="entry name" value="THUMP"/>
    <property type="match status" value="1"/>
</dbReference>
<evidence type="ECO:0000256" key="14">
    <source>
        <dbReference type="ARBA" id="ARBA00066827"/>
    </source>
</evidence>
<sequence length="403" mass="45703">MEYNHILIRFGELALKGKNRSFFEKQLLQNMKFTLKELSNLTFKRTYGRIVIELNGENHEPVMEKLSNIFGIHSFSLALKVENDVDEMKKAALGILKEQQAAEGIKTFKITSKRAYKPFPIDSQQLNQMIGGYVLSQSEDISVDVHNPDLDIRVEVRETATYLTFGQYPGAGGLPVGTGGKVLLMLSGGIDSPVAGYLTMKRGARIEAVHFHSPPYTNERALQKVKDLAQTLTKYGSSIRLHLVPFTEIQQYLHKEAPSNYQMTLMRRMMLRISERIARERDILAIASGESLGQVASQTLHSMNTINEVTNLPIIRPLITMDKLEVIDIAKKIDTFETSILPFEDCCTIFLPSDSKTRPKREHANKFEKYLEFDKYVSDAVERTESVQITSVSKAEKDMEDLF</sequence>
<reference evidence="21" key="1">
    <citation type="submission" date="2023-10" db="EMBL/GenBank/DDBJ databases">
        <title>Screening of Alkalihalophilus pseudofirmusBZ-TG-HK211 and Its Alleviation of Salt Stress on Rapeseed Growth.</title>
        <authorList>
            <person name="Zhao B."/>
            <person name="Guo T."/>
        </authorList>
    </citation>
    <scope>NUCLEOTIDE SEQUENCE</scope>
    <source>
        <strain evidence="21">BZ-TG-HK211</strain>
    </source>
</reference>
<dbReference type="Gene3D" id="3.30.2130.30">
    <property type="match status" value="1"/>
</dbReference>
<dbReference type="AlphaFoldDB" id="A0AAJ2U2H7"/>
<dbReference type="GO" id="GO:0052837">
    <property type="term" value="P:thiazole biosynthetic process"/>
    <property type="evidence" value="ECO:0007669"/>
    <property type="project" value="TreeGrafter"/>
</dbReference>
<evidence type="ECO:0000256" key="4">
    <source>
        <dbReference type="ARBA" id="ARBA00022555"/>
    </source>
</evidence>
<dbReference type="Pfam" id="PF22025">
    <property type="entry name" value="ThiI_fer"/>
    <property type="match status" value="1"/>
</dbReference>
<dbReference type="NCBIfam" id="TIGR00342">
    <property type="entry name" value="tRNA uracil 4-sulfurtransferase ThiI"/>
    <property type="match status" value="1"/>
</dbReference>